<feature type="transmembrane region" description="Helical" evidence="6">
    <location>
        <begin position="61"/>
        <end position="82"/>
    </location>
</feature>
<keyword evidence="4 6" id="KW-1133">Transmembrane helix</keyword>
<keyword evidence="5 6" id="KW-0472">Membrane</keyword>
<dbReference type="RefSeq" id="WP_099069870.1">
    <property type="nucleotide sequence ID" value="NZ_LAHD01000044.1"/>
</dbReference>
<evidence type="ECO:0000256" key="2">
    <source>
        <dbReference type="ARBA" id="ARBA00022475"/>
    </source>
</evidence>
<feature type="transmembrane region" description="Helical" evidence="6">
    <location>
        <begin position="243"/>
        <end position="263"/>
    </location>
</feature>
<sequence length="308" mass="32394">MNIQTISFIISDSIRAATPLIFAALGELITEKSGVLNLGVEGMMLVGAVAGFIAASVTDNIYFGLSIAIISGIAIALIHGLLTITITANQVATGLALSIFGSGLSAFIGTGYVGKTITGIQPVDIPILKSIPLLGEVLFHQDILVYASVVLVIAVWWFLRSTRAGLVLRSIGESPDVAEALGLPVNRVRYLAVMFGGAMAGLAGGYLSLAYTPLWTENITGGRGWIAIALVVFATWKPERILLGAYLFGGVGAIQLILQGLGVNISPDILSSLPYLVTILVLVFISRDNTRIKLETPASLGQSFRSSH</sequence>
<feature type="transmembrane region" description="Helical" evidence="6">
    <location>
        <begin position="94"/>
        <end position="114"/>
    </location>
</feature>
<dbReference type="AlphaFoldDB" id="A0A9Q5ZBF2"/>
<dbReference type="GO" id="GO:0022857">
    <property type="term" value="F:transmembrane transporter activity"/>
    <property type="evidence" value="ECO:0007669"/>
    <property type="project" value="InterPro"/>
</dbReference>
<reference evidence="7 8" key="1">
    <citation type="submission" date="2015-02" db="EMBL/GenBank/DDBJ databases">
        <title>Nostoc linckia genome annotation.</title>
        <authorList>
            <person name="Zhou Z."/>
        </authorList>
    </citation>
    <scope>NUCLEOTIDE SEQUENCE [LARGE SCALE GENOMIC DNA]</scope>
    <source>
        <strain evidence="8">z8</strain>
    </source>
</reference>
<dbReference type="PANTHER" id="PTHR43370:SF2">
    <property type="entry name" value="ABC TRANSPORTER PERMEASE PROTEIN"/>
    <property type="match status" value="1"/>
</dbReference>
<dbReference type="InterPro" id="IPR001851">
    <property type="entry name" value="ABC_transp_permease"/>
</dbReference>
<feature type="transmembrane region" description="Helical" evidence="6">
    <location>
        <begin position="190"/>
        <end position="212"/>
    </location>
</feature>
<accession>A0A9Q5ZBF2</accession>
<comment type="subcellular location">
    <subcellularLocation>
        <location evidence="1">Cell membrane</location>
        <topology evidence="1">Multi-pass membrane protein</topology>
    </subcellularLocation>
</comment>
<evidence type="ECO:0000313" key="7">
    <source>
        <dbReference type="EMBL" id="PHK03002.1"/>
    </source>
</evidence>
<evidence type="ECO:0000256" key="3">
    <source>
        <dbReference type="ARBA" id="ARBA00022692"/>
    </source>
</evidence>
<gene>
    <name evidence="7" type="ORF">VF08_16685</name>
</gene>
<name>A0A9Q5ZBF2_NOSLI</name>
<dbReference type="Proteomes" id="UP000222310">
    <property type="component" value="Unassembled WGS sequence"/>
</dbReference>
<feature type="transmembrane region" description="Helical" evidence="6">
    <location>
        <begin position="143"/>
        <end position="159"/>
    </location>
</feature>
<evidence type="ECO:0000256" key="5">
    <source>
        <dbReference type="ARBA" id="ARBA00023136"/>
    </source>
</evidence>
<dbReference type="PANTHER" id="PTHR43370">
    <property type="entry name" value="SUGAR ABC TRANSPORTER INTEGRAL MEMBRANE PROTEIN-RELATED"/>
    <property type="match status" value="1"/>
</dbReference>
<evidence type="ECO:0000256" key="4">
    <source>
        <dbReference type="ARBA" id="ARBA00022989"/>
    </source>
</evidence>
<feature type="transmembrane region" description="Helical" evidence="6">
    <location>
        <begin position="218"/>
        <end position="236"/>
    </location>
</feature>
<keyword evidence="2" id="KW-1003">Cell membrane</keyword>
<protein>
    <submittedName>
        <fullName evidence="7">ABC transporter permease</fullName>
    </submittedName>
</protein>
<organism evidence="7 8">
    <name type="scientific">Nostoc linckia z8</name>
    <dbReference type="NCBI Taxonomy" id="1628746"/>
    <lineage>
        <taxon>Bacteria</taxon>
        <taxon>Bacillati</taxon>
        <taxon>Cyanobacteriota</taxon>
        <taxon>Cyanophyceae</taxon>
        <taxon>Nostocales</taxon>
        <taxon>Nostocaceae</taxon>
        <taxon>Nostoc</taxon>
    </lineage>
</organism>
<comment type="caution">
    <text evidence="7">The sequence shown here is derived from an EMBL/GenBank/DDBJ whole genome shotgun (WGS) entry which is preliminary data.</text>
</comment>
<dbReference type="GeneID" id="57096293"/>
<dbReference type="GO" id="GO:0005886">
    <property type="term" value="C:plasma membrane"/>
    <property type="evidence" value="ECO:0007669"/>
    <property type="project" value="UniProtKB-SubCell"/>
</dbReference>
<feature type="transmembrane region" description="Helical" evidence="6">
    <location>
        <begin position="269"/>
        <end position="285"/>
    </location>
</feature>
<evidence type="ECO:0000256" key="1">
    <source>
        <dbReference type="ARBA" id="ARBA00004651"/>
    </source>
</evidence>
<dbReference type="Pfam" id="PF02653">
    <property type="entry name" value="BPD_transp_2"/>
    <property type="match status" value="1"/>
</dbReference>
<feature type="transmembrane region" description="Helical" evidence="6">
    <location>
        <begin position="35"/>
        <end position="55"/>
    </location>
</feature>
<dbReference type="EMBL" id="LAHD01000044">
    <property type="protein sequence ID" value="PHK03002.1"/>
    <property type="molecule type" value="Genomic_DNA"/>
</dbReference>
<proteinExistence type="predicted"/>
<evidence type="ECO:0000313" key="8">
    <source>
        <dbReference type="Proteomes" id="UP000222310"/>
    </source>
</evidence>
<keyword evidence="3 6" id="KW-0812">Transmembrane</keyword>
<evidence type="ECO:0000256" key="6">
    <source>
        <dbReference type="SAM" id="Phobius"/>
    </source>
</evidence>
<dbReference type="CDD" id="cd06580">
    <property type="entry name" value="TM_PBP1_transp_TpRbsC_like"/>
    <property type="match status" value="1"/>
</dbReference>